<protein>
    <submittedName>
        <fullName evidence="2">Uncharacterized protein</fullName>
    </submittedName>
</protein>
<dbReference type="RefSeq" id="WP_175567345.1">
    <property type="nucleotide sequence ID" value="NZ_CP119048.1"/>
</dbReference>
<keyword evidence="1" id="KW-0472">Membrane</keyword>
<gene>
    <name evidence="2" type="ORF">RYZ67_08680</name>
</gene>
<feature type="transmembrane region" description="Helical" evidence="1">
    <location>
        <begin position="311"/>
        <end position="330"/>
    </location>
</feature>
<name>A0AAP5XTS4_CITFR</name>
<dbReference type="EMBL" id="JAWPBU010000007">
    <property type="protein sequence ID" value="MDW2758552.1"/>
    <property type="molecule type" value="Genomic_DNA"/>
</dbReference>
<evidence type="ECO:0000313" key="2">
    <source>
        <dbReference type="EMBL" id="MDW2758552.1"/>
    </source>
</evidence>
<evidence type="ECO:0000313" key="3">
    <source>
        <dbReference type="Proteomes" id="UP001278087"/>
    </source>
</evidence>
<keyword evidence="1" id="KW-1133">Transmembrane helix</keyword>
<reference evidence="2" key="1">
    <citation type="submission" date="2023-10" db="EMBL/GenBank/DDBJ databases">
        <title>Fecal carriage and genetic characteristics of carbapenem-resistant Enterobacterales among healthy adults from four provinces of China.</title>
        <authorList>
            <person name="Li Y."/>
            <person name="Zhang R."/>
        </authorList>
    </citation>
    <scope>NUCLEOTIDE SEQUENCE</scope>
    <source>
        <strain evidence="2">HN-136</strain>
    </source>
</reference>
<dbReference type="AlphaFoldDB" id="A0AAP5XTS4"/>
<keyword evidence="1" id="KW-0812">Transmembrane</keyword>
<feature type="transmembrane region" description="Helical" evidence="1">
    <location>
        <begin position="336"/>
        <end position="355"/>
    </location>
</feature>
<dbReference type="Proteomes" id="UP001278087">
    <property type="component" value="Unassembled WGS sequence"/>
</dbReference>
<accession>A0AAP5XTS4</accession>
<sequence>MSRSFAIWGCRNYHGSSEDAYNETRSDFINELHINFWNITSKKFYHLDFGISFSHPKIEEIYEHGAICLFVPFVKEKDTFIDLSKNLESSDELVTAVFNEHIIQKDTINKKHLLLDLTRKGKLLVNTKLDFEGGSLDKRITLKKRIDGTYIFFHLKHCLSKSNECNHYIRFRINLNSSDVASIVKTFYPKDLFLKSNIERSDIIDFRINEQRNLPNEVATTLASASCTPSKYHFFVIRDMVDESSASGSNYQGCRILESETWKKYFPDNVNFGENDPMIYHWKIKKDDEARLGDFSVVVKFKTSKSKFSKIFAYIFYAAAITYIMKFIPADSAHKNIYLVCTLAFILAYISIHYIKYISLSKFIARVKKWKI</sequence>
<comment type="caution">
    <text evidence="2">The sequence shown here is derived from an EMBL/GenBank/DDBJ whole genome shotgun (WGS) entry which is preliminary data.</text>
</comment>
<evidence type="ECO:0000256" key="1">
    <source>
        <dbReference type="SAM" id="Phobius"/>
    </source>
</evidence>
<organism evidence="2 3">
    <name type="scientific">Citrobacter freundii</name>
    <dbReference type="NCBI Taxonomy" id="546"/>
    <lineage>
        <taxon>Bacteria</taxon>
        <taxon>Pseudomonadati</taxon>
        <taxon>Pseudomonadota</taxon>
        <taxon>Gammaproteobacteria</taxon>
        <taxon>Enterobacterales</taxon>
        <taxon>Enterobacteriaceae</taxon>
        <taxon>Citrobacter</taxon>
        <taxon>Citrobacter freundii complex</taxon>
    </lineage>
</organism>
<proteinExistence type="predicted"/>